<accession>A0ABM7PWH1</accession>
<dbReference type="InterPro" id="IPR022742">
    <property type="entry name" value="Hydrolase_4"/>
</dbReference>
<dbReference type="Pfam" id="PF12146">
    <property type="entry name" value="Hydrolase_4"/>
    <property type="match status" value="1"/>
</dbReference>
<organism evidence="2 3">
    <name type="scientific">Sinomonas cyclohexanicum</name>
    <name type="common">Corynebacterium cyclohexanicum</name>
    <dbReference type="NCBI Taxonomy" id="322009"/>
    <lineage>
        <taxon>Bacteria</taxon>
        <taxon>Bacillati</taxon>
        <taxon>Actinomycetota</taxon>
        <taxon>Actinomycetes</taxon>
        <taxon>Micrococcales</taxon>
        <taxon>Micrococcaceae</taxon>
        <taxon>Sinomonas</taxon>
    </lineage>
</organism>
<dbReference type="InterPro" id="IPR029058">
    <property type="entry name" value="AB_hydrolase_fold"/>
</dbReference>
<dbReference type="PANTHER" id="PTHR43194:SF2">
    <property type="entry name" value="PEROXISOMAL MEMBRANE PROTEIN LPX1"/>
    <property type="match status" value="1"/>
</dbReference>
<feature type="domain" description="Serine aminopeptidase S33" evidence="1">
    <location>
        <begin position="56"/>
        <end position="207"/>
    </location>
</feature>
<gene>
    <name evidence="2" type="ORF">SCMU_24710</name>
</gene>
<name>A0ABM7PWH1_SINCY</name>
<dbReference type="SUPFAM" id="SSF53474">
    <property type="entry name" value="alpha/beta-Hydrolases"/>
    <property type="match status" value="1"/>
</dbReference>
<dbReference type="PANTHER" id="PTHR43194">
    <property type="entry name" value="HYDROLASE ALPHA/BETA FOLD FAMILY"/>
    <property type="match status" value="1"/>
</dbReference>
<proteinExistence type="predicted"/>
<reference evidence="2 3" key="1">
    <citation type="journal article" date="2021" name="J. Biosci. Bioeng.">
        <title>Identification and characterization of a chc gene cluster responsible for the aromatization pathway of cyclohexanecarboxylate degradation in Sinomonas cyclohexanicum ATCC 51369.</title>
        <authorList>
            <person name="Yamamoto T."/>
            <person name="Hasegawa Y."/>
            <person name="Lau P.C.K."/>
            <person name="Iwaki H."/>
        </authorList>
    </citation>
    <scope>NUCLEOTIDE SEQUENCE [LARGE SCALE GENOMIC DNA]</scope>
    <source>
        <strain evidence="2 3">ATCC 51369</strain>
    </source>
</reference>
<sequence>MTGKRGRDAGGWVPDVLGDGFEQLTVEPDGGAPATVVRYRGTSRRWWRRPAVGTDVLYVHGWSDYFFQRPLAEFWHRAGARFYALDLHTFGRSLRPGQVPGDARDLADFDPDIAAALAVMGHGVGPGGAANDGAAPLGTGRRRLLLLGHSTGGLVLSLWAARHPGAVDALVLNSPWLEFQASEIARRAMTPLLEARARLLPKRALPEVDSGNYARTVSAELGGEWTYNAAWRPAKAFALPPALLAAVFAGQERVARGLDLDLPVLVLLSDRSYLAARWRDDAASADVAINVDTVAHRALSLGENVTIVRVPGAVHDVFLSSAPVRRRAYARMAAWTTGALRLGGPDAWAERVEGL</sequence>
<dbReference type="RefSeq" id="WP_229229425.1">
    <property type="nucleotide sequence ID" value="NZ_AP024525.1"/>
</dbReference>
<evidence type="ECO:0000313" key="3">
    <source>
        <dbReference type="Proteomes" id="UP001319861"/>
    </source>
</evidence>
<dbReference type="Proteomes" id="UP001319861">
    <property type="component" value="Chromosome"/>
</dbReference>
<evidence type="ECO:0000313" key="2">
    <source>
        <dbReference type="EMBL" id="BCT76629.1"/>
    </source>
</evidence>
<dbReference type="EMBL" id="AP024525">
    <property type="protein sequence ID" value="BCT76629.1"/>
    <property type="molecule type" value="Genomic_DNA"/>
</dbReference>
<protein>
    <submittedName>
        <fullName evidence="2">Lysophospholipase</fullName>
    </submittedName>
</protein>
<dbReference type="Gene3D" id="3.40.50.1820">
    <property type="entry name" value="alpha/beta hydrolase"/>
    <property type="match status" value="1"/>
</dbReference>
<keyword evidence="3" id="KW-1185">Reference proteome</keyword>
<evidence type="ECO:0000259" key="1">
    <source>
        <dbReference type="Pfam" id="PF12146"/>
    </source>
</evidence>
<dbReference type="InterPro" id="IPR050228">
    <property type="entry name" value="Carboxylesterase_BioH"/>
</dbReference>